<dbReference type="Pfam" id="PF14384">
    <property type="entry name" value="BrnA_antitoxin"/>
    <property type="match status" value="1"/>
</dbReference>
<keyword evidence="2" id="KW-1185">Reference proteome</keyword>
<dbReference type="KEGG" id="tpav:HRQ91_00785"/>
<protein>
    <submittedName>
        <fullName evidence="1">BrnA antitoxin family protein</fullName>
    </submittedName>
</protein>
<accession>A0A975F2D5</accession>
<gene>
    <name evidence="1" type="ORF">HRQ91_00785</name>
</gene>
<reference evidence="1 2" key="1">
    <citation type="journal article" date="2021" name="Microbiol. Resour. Announc.">
        <title>Complete Genome Sequences of Three Human Oral Treponema parvum Isolates.</title>
        <authorList>
            <person name="Zeng H."/>
            <person name="Watt R.M."/>
        </authorList>
    </citation>
    <scope>NUCLEOTIDE SEQUENCE [LARGE SCALE GENOMIC DNA]</scope>
    <source>
        <strain evidence="1 2">ATCC 700770</strain>
    </source>
</reference>
<dbReference type="EMBL" id="CP054142">
    <property type="protein sequence ID" value="QTQ13103.1"/>
    <property type="molecule type" value="Genomic_DNA"/>
</dbReference>
<evidence type="ECO:0000313" key="1">
    <source>
        <dbReference type="EMBL" id="QTQ13103.1"/>
    </source>
</evidence>
<dbReference type="RefSeq" id="WP_210119835.1">
    <property type="nucleotide sequence ID" value="NZ_CP054142.1"/>
</dbReference>
<sequence length="90" mass="10450">MTELEKFIAKCEENAVSDEQIDTSDIPELTESDFARGHFKYWKPAKKSITIRIDVDNLAWLQSVGKKDYQSRLNSALRWARMNDCPVDQL</sequence>
<dbReference type="AlphaFoldDB" id="A0A975F2D5"/>
<dbReference type="Proteomes" id="UP000671908">
    <property type="component" value="Chromosome"/>
</dbReference>
<dbReference type="InterPro" id="IPR025528">
    <property type="entry name" value="BrnA_antitoxin"/>
</dbReference>
<evidence type="ECO:0000313" key="2">
    <source>
        <dbReference type="Proteomes" id="UP000671908"/>
    </source>
</evidence>
<name>A0A975F2D5_9SPIR</name>
<proteinExistence type="predicted"/>
<organism evidence="1 2">
    <name type="scientific">Treponema parvum</name>
    <dbReference type="NCBI Taxonomy" id="138851"/>
    <lineage>
        <taxon>Bacteria</taxon>
        <taxon>Pseudomonadati</taxon>
        <taxon>Spirochaetota</taxon>
        <taxon>Spirochaetia</taxon>
        <taxon>Spirochaetales</taxon>
        <taxon>Treponemataceae</taxon>
        <taxon>Treponema</taxon>
    </lineage>
</organism>